<proteinExistence type="predicted"/>
<evidence type="ECO:0000256" key="1">
    <source>
        <dbReference type="SAM" id="MobiDB-lite"/>
    </source>
</evidence>
<feature type="region of interest" description="Disordered" evidence="1">
    <location>
        <begin position="240"/>
        <end position="308"/>
    </location>
</feature>
<evidence type="ECO:0000313" key="3">
    <source>
        <dbReference type="Proteomes" id="UP000815677"/>
    </source>
</evidence>
<reference evidence="2" key="1">
    <citation type="submission" date="2014-09" db="EMBL/GenBank/DDBJ databases">
        <title>Genome sequence of the luminous mushroom Mycena chlorophos for searching fungal bioluminescence genes.</title>
        <authorList>
            <person name="Tanaka Y."/>
            <person name="Kasuga D."/>
            <person name="Oba Y."/>
            <person name="Hase S."/>
            <person name="Sato K."/>
            <person name="Oba Y."/>
            <person name="Sakakibara Y."/>
        </authorList>
    </citation>
    <scope>NUCLEOTIDE SEQUENCE</scope>
</reference>
<name>A0ABQ0L0F9_MYCCL</name>
<dbReference type="EMBL" id="DF839850">
    <property type="protein sequence ID" value="GAT44568.1"/>
    <property type="molecule type" value="Genomic_DNA"/>
</dbReference>
<accession>A0ABQ0L0F9</accession>
<feature type="region of interest" description="Disordered" evidence="1">
    <location>
        <begin position="337"/>
        <end position="369"/>
    </location>
</feature>
<keyword evidence="3" id="KW-1185">Reference proteome</keyword>
<organism evidence="2 3">
    <name type="scientific">Mycena chlorophos</name>
    <name type="common">Agaric fungus</name>
    <name type="synonym">Agaricus chlorophos</name>
    <dbReference type="NCBI Taxonomy" id="658473"/>
    <lineage>
        <taxon>Eukaryota</taxon>
        <taxon>Fungi</taxon>
        <taxon>Dikarya</taxon>
        <taxon>Basidiomycota</taxon>
        <taxon>Agaricomycotina</taxon>
        <taxon>Agaricomycetes</taxon>
        <taxon>Agaricomycetidae</taxon>
        <taxon>Agaricales</taxon>
        <taxon>Marasmiineae</taxon>
        <taxon>Mycenaceae</taxon>
        <taxon>Mycena</taxon>
    </lineage>
</organism>
<protein>
    <submittedName>
        <fullName evidence="2">Uncharacterized protein</fullName>
    </submittedName>
</protein>
<evidence type="ECO:0000313" key="2">
    <source>
        <dbReference type="EMBL" id="GAT44568.1"/>
    </source>
</evidence>
<dbReference type="Proteomes" id="UP000815677">
    <property type="component" value="Unassembled WGS sequence"/>
</dbReference>
<gene>
    <name evidence="2" type="ORF">MCHLO_02183</name>
</gene>
<sequence>MARDRNMSRSGVGRQLDATHDGRVWDEKPRWSANGNERIRLTYLQHWLSFGVLPSPARGPFDDKQRITRPRADSVSSTSARLLITHPPWTIVTLEPPPNDQRATGQLIHTSSSWPNRIHPAACLDDRHPTPASLNDASAKRTDHRVKVAKSLIFTCIAALASRDLAEPTRFLQPTTDPRLSRRHRRQRRRVWTTAGLEDSFSPSRADSYNQHARLKSLPTTVVSGQRQTAGCEALVSYVPTTNQPRPPDPSLISTTDVSANGKPAKFSKHTEEPIRRRSRLAGARESSRIQPRRRDASCGTSSVFGTDSPARRVGRDVCVNKMVWDRNVSRTGLVSPARRENATDVSGTRTREVVSSAGAAEQGARLVD</sequence>